<gene>
    <name evidence="2" type="ORF">PHPALM_9995</name>
</gene>
<keyword evidence="1" id="KW-0812">Transmembrane</keyword>
<dbReference type="EMBL" id="NCKW01005247">
    <property type="protein sequence ID" value="POM73181.1"/>
    <property type="molecule type" value="Genomic_DNA"/>
</dbReference>
<sequence>MTAMPVYMKFNCIPTLSTRSWKFVLGYALIAGVVAIANNALISLAAQVFPVPFTQFAPTVPMATAGVLLNRFFLQKPETKERAEQIDRWIALDMVPICVYPIFTAVFMALNPSQQLWLSFLLPIIKRLLRHIIWLALRDDFDLVGPTTCSVAHLYHVLFTAVCLQNAKSVETLAAVIMVNVFQMLFNCRYILKDAHNLKRDYSQLPDISITHVDNVVSTVLDLTQQNQLAKLLHQMSPSRMFSRYPGYQSRKFVTKYHKLLQNKESALNRNASQNNEVLKPTIRRDNRHRSLVNAKSLSKQTKQTTPPIQQELMQILPLTAYEDGRLSDLPKVNAGDMIRARTVPSIQPKRDPAQQNETFVRSVTFALHQTEVILLRSYITIFMLSFYGIYLILVCWLPNRQYFATMSTMSTFTAVDSKIFHLLLLASIEVIFLGMYLVLISHQLGVSGVRQLAFILWSQRVLLQSKFMSLSLMILGFPLDHYGNGIIYKVRGGE</sequence>
<keyword evidence="3" id="KW-1185">Reference proteome</keyword>
<evidence type="ECO:0000313" key="2">
    <source>
        <dbReference type="EMBL" id="POM73181.1"/>
    </source>
</evidence>
<feature type="transmembrane region" description="Helical" evidence="1">
    <location>
        <begin position="48"/>
        <end position="69"/>
    </location>
</feature>
<feature type="transmembrane region" description="Helical" evidence="1">
    <location>
        <begin position="173"/>
        <end position="192"/>
    </location>
</feature>
<protein>
    <recommendedName>
        <fullName evidence="4">Transmembrane protein</fullName>
    </recommendedName>
</protein>
<comment type="caution">
    <text evidence="2">The sequence shown here is derived from an EMBL/GenBank/DDBJ whole genome shotgun (WGS) entry which is preliminary data.</text>
</comment>
<evidence type="ECO:0000313" key="3">
    <source>
        <dbReference type="Proteomes" id="UP000237271"/>
    </source>
</evidence>
<dbReference type="Proteomes" id="UP000237271">
    <property type="component" value="Unassembled WGS sequence"/>
</dbReference>
<evidence type="ECO:0008006" key="4">
    <source>
        <dbReference type="Google" id="ProtNLM"/>
    </source>
</evidence>
<dbReference type="AlphaFoldDB" id="A0A2P4Y5U4"/>
<keyword evidence="1" id="KW-0472">Membrane</keyword>
<keyword evidence="1" id="KW-1133">Transmembrane helix</keyword>
<feature type="transmembrane region" description="Helical" evidence="1">
    <location>
        <begin position="379"/>
        <end position="400"/>
    </location>
</feature>
<feature type="transmembrane region" description="Helical" evidence="1">
    <location>
        <begin position="420"/>
        <end position="441"/>
    </location>
</feature>
<reference evidence="2 3" key="1">
    <citation type="journal article" date="2017" name="Genome Biol. Evol.">
        <title>Phytophthora megakarya and P. palmivora, closely related causal agents of cacao black pod rot, underwent increases in genome sizes and gene numbers by different mechanisms.</title>
        <authorList>
            <person name="Ali S.S."/>
            <person name="Shao J."/>
            <person name="Lary D.J."/>
            <person name="Kronmiller B."/>
            <person name="Shen D."/>
            <person name="Strem M.D."/>
            <person name="Amoako-Attah I."/>
            <person name="Akrofi A.Y."/>
            <person name="Begoude B.A."/>
            <person name="Ten Hoopen G.M."/>
            <person name="Coulibaly K."/>
            <person name="Kebe B.I."/>
            <person name="Melnick R.L."/>
            <person name="Guiltinan M.J."/>
            <person name="Tyler B.M."/>
            <person name="Meinhardt L.W."/>
            <person name="Bailey B.A."/>
        </authorList>
    </citation>
    <scope>NUCLEOTIDE SEQUENCE [LARGE SCALE GENOMIC DNA]</scope>
    <source>
        <strain evidence="3">sbr112.9</strain>
    </source>
</reference>
<dbReference type="OrthoDB" id="103635at2759"/>
<proteinExistence type="predicted"/>
<name>A0A2P4Y5U4_9STRA</name>
<evidence type="ECO:0000256" key="1">
    <source>
        <dbReference type="SAM" id="Phobius"/>
    </source>
</evidence>
<organism evidence="2 3">
    <name type="scientific">Phytophthora palmivora</name>
    <dbReference type="NCBI Taxonomy" id="4796"/>
    <lineage>
        <taxon>Eukaryota</taxon>
        <taxon>Sar</taxon>
        <taxon>Stramenopiles</taxon>
        <taxon>Oomycota</taxon>
        <taxon>Peronosporomycetes</taxon>
        <taxon>Peronosporales</taxon>
        <taxon>Peronosporaceae</taxon>
        <taxon>Phytophthora</taxon>
    </lineage>
</organism>
<feature type="transmembrane region" description="Helical" evidence="1">
    <location>
        <begin position="21"/>
        <end position="42"/>
    </location>
</feature>
<feature type="transmembrane region" description="Helical" evidence="1">
    <location>
        <begin position="90"/>
        <end position="110"/>
    </location>
</feature>
<accession>A0A2P4Y5U4</accession>